<comment type="similarity">
    <text evidence="1">Belongs to the N(4)/N(6)-methyltransferase family.</text>
</comment>
<dbReference type="InParanoid" id="D1YX65"/>
<dbReference type="OrthoDB" id="38200at2157"/>
<dbReference type="InterPro" id="IPR029063">
    <property type="entry name" value="SAM-dependent_MTases_sf"/>
</dbReference>
<evidence type="ECO:0000313" key="6">
    <source>
        <dbReference type="Proteomes" id="UP000001882"/>
    </source>
</evidence>
<dbReference type="RefSeq" id="WP_012899716.1">
    <property type="nucleotide sequence ID" value="NC_013665.1"/>
</dbReference>
<dbReference type="PRINTS" id="PR00508">
    <property type="entry name" value="S21N4MTFRASE"/>
</dbReference>
<evidence type="ECO:0000313" key="5">
    <source>
        <dbReference type="EMBL" id="BAI61037.1"/>
    </source>
</evidence>
<keyword evidence="2" id="KW-0489">Methyltransferase</keyword>
<evidence type="ECO:0000256" key="1">
    <source>
        <dbReference type="ARBA" id="ARBA00006594"/>
    </source>
</evidence>
<evidence type="ECO:0000256" key="2">
    <source>
        <dbReference type="ARBA" id="ARBA00022603"/>
    </source>
</evidence>
<reference evidence="5 6" key="1">
    <citation type="journal article" date="2007" name="Appl. Environ. Microbiol.">
        <title>Isolation of key methanogens for global methane emission from rice paddy fields: a novel isolate affiliated with the clone cluster rice cluster I.</title>
        <authorList>
            <person name="Sakai S."/>
            <person name="Imachi H."/>
            <person name="Sekiguchi Y."/>
            <person name="Ohashi A."/>
            <person name="Harada H."/>
            <person name="Kamagata Y."/>
        </authorList>
    </citation>
    <scope>NUCLEOTIDE SEQUENCE [LARGE SCALE GENOMIC DNA]</scope>
    <source>
        <strain evidence="6">DSM 17711 / JCM 13418 / NBRC 101707 / SANAE</strain>
    </source>
</reference>
<dbReference type="GO" id="GO:0008170">
    <property type="term" value="F:N-methyltransferase activity"/>
    <property type="evidence" value="ECO:0007669"/>
    <property type="project" value="InterPro"/>
</dbReference>
<dbReference type="KEGG" id="mpd:MCP_0965"/>
<dbReference type="Pfam" id="PF01555">
    <property type="entry name" value="N6_N4_Mtase"/>
    <property type="match status" value="1"/>
</dbReference>
<dbReference type="GeneID" id="8680991"/>
<proteinExistence type="inferred from homology"/>
<dbReference type="eggNOG" id="arCOG00115">
    <property type="taxonomic scope" value="Archaea"/>
</dbReference>
<keyword evidence="3" id="KW-0808">Transferase</keyword>
<organism evidence="5 6">
    <name type="scientific">Methanocella paludicola (strain DSM 17711 / JCM 13418 / NBRC 101707 / SANAE)</name>
    <dbReference type="NCBI Taxonomy" id="304371"/>
    <lineage>
        <taxon>Archaea</taxon>
        <taxon>Methanobacteriati</taxon>
        <taxon>Methanobacteriota</taxon>
        <taxon>Stenosarchaea group</taxon>
        <taxon>Methanomicrobia</taxon>
        <taxon>Methanocellales</taxon>
        <taxon>Methanocellaceae</taxon>
        <taxon>Methanocella</taxon>
    </lineage>
</organism>
<reference evidence="5 6" key="2">
    <citation type="journal article" date="2008" name="Int. J. Syst. Evol. Microbiol.">
        <title>Methanocella paludicola gen. nov., sp. nov., a methane-producing archaeon, the first isolate of the lineage 'Rice Cluster I', and proposal of the new archaeal order Methanocellales ord. nov.</title>
        <authorList>
            <person name="Sakai S."/>
            <person name="Imachi H."/>
            <person name="Hanada S."/>
            <person name="Ohashi A."/>
            <person name="Harada H."/>
            <person name="Kamagata Y."/>
        </authorList>
    </citation>
    <scope>NUCLEOTIDE SEQUENCE [LARGE SCALE GENOMIC DNA]</scope>
    <source>
        <strain evidence="6">DSM 17711 / JCM 13418 / NBRC 101707 / SANAE</strain>
    </source>
</reference>
<dbReference type="PATRIC" id="fig|304371.9.peg.994"/>
<dbReference type="GO" id="GO:0003677">
    <property type="term" value="F:DNA binding"/>
    <property type="evidence" value="ECO:0007669"/>
    <property type="project" value="InterPro"/>
</dbReference>
<evidence type="ECO:0000256" key="3">
    <source>
        <dbReference type="ARBA" id="ARBA00022679"/>
    </source>
</evidence>
<dbReference type="InterPro" id="IPR002052">
    <property type="entry name" value="DNA_methylase_N6_adenine_CS"/>
</dbReference>
<dbReference type="EMBL" id="AP011532">
    <property type="protein sequence ID" value="BAI61037.1"/>
    <property type="molecule type" value="Genomic_DNA"/>
</dbReference>
<evidence type="ECO:0000259" key="4">
    <source>
        <dbReference type="Pfam" id="PF01555"/>
    </source>
</evidence>
<gene>
    <name evidence="5" type="ordered locus">MCP_0965</name>
</gene>
<keyword evidence="6" id="KW-1185">Reference proteome</keyword>
<dbReference type="InterPro" id="IPR001091">
    <property type="entry name" value="RM_Methyltransferase"/>
</dbReference>
<feature type="domain" description="DNA methylase N-4/N-6" evidence="4">
    <location>
        <begin position="14"/>
        <end position="67"/>
    </location>
</feature>
<dbReference type="Gene3D" id="3.40.50.150">
    <property type="entry name" value="Vaccinia Virus protein VP39"/>
    <property type="match status" value="2"/>
</dbReference>
<reference evidence="6" key="3">
    <citation type="journal article" date="2011" name="PLoS ONE">
        <title>Genome sequence of a mesophilic hydrogenotrophic methanogen Methanocella paludicola, the first cultivated representative of the order Methanocellales.</title>
        <authorList>
            <person name="Sakai S."/>
            <person name="Takaki Y."/>
            <person name="Shimamura S."/>
            <person name="Sekine M."/>
            <person name="Tajima T."/>
            <person name="Kosugi H."/>
            <person name="Ichikawa N."/>
            <person name="Tasumi E."/>
            <person name="Hiraki A.T."/>
            <person name="Shimizu A."/>
            <person name="Kato Y."/>
            <person name="Nishiko R."/>
            <person name="Mori K."/>
            <person name="Fujita N."/>
            <person name="Imachi H."/>
            <person name="Takai K."/>
        </authorList>
    </citation>
    <scope>NUCLEOTIDE SEQUENCE [LARGE SCALE GENOMIC DNA]</scope>
    <source>
        <strain evidence="6">DSM 17711 / JCM 13418 / NBRC 101707 / SANAE</strain>
    </source>
</reference>
<dbReference type="AlphaFoldDB" id="D1YX65"/>
<dbReference type="eggNOG" id="arCOG00889">
    <property type="taxonomic scope" value="Archaea"/>
</dbReference>
<dbReference type="SUPFAM" id="SSF53335">
    <property type="entry name" value="S-adenosyl-L-methionine-dependent methyltransferases"/>
    <property type="match status" value="2"/>
</dbReference>
<sequence>MATSSDFSKIYKIHKYWARKPWRPINKLITTNSKERDIVVDLFVGSGVTALESISQNRNFIGYDLNPIAIFITENTITCDFNEDEFIDELGLIKGELEPLFNQLYAVVDKCVYCGKNLVIDHINIGPKFKGKESGVFYCYNCGKTKIKRELTNQEKDQLNIVYEIDKWVPENNFPLKFYKDRFSYKGVRKITDIFTNKNLYALSELLHCIKSNNLKYEKLFLLAFSNTLLHTSKLKSENVRPLGVNNYWIPDDYFEENVWMRYLDRVNLVIKSKKLLKSKIKKKIGDYKFFNQSSFNTGLEDESVDYIITDPPYGEAIQYSELSLVWNSWLGLNYDNREEVIINPVQDKGKKEFIKLLEMSLKEGRRILKNGKKFTICFHNKEFDIWQDVLSVFKRNGFKLININIESTVSNSYNINWSEFSPKSDLYLTFERGEYFGHTYNKQYSLESLLEDIINKSNIDDCPKIYDMLVSKLLIELYYNEYKINLDGLSIKKLNKIMGEIKSGNQC</sequence>
<accession>D1YX65</accession>
<name>D1YX65_METPS</name>
<dbReference type="STRING" id="304371.MCP_0965"/>
<dbReference type="REBASE" id="23120">
    <property type="entry name" value="M1.MpaSORF965P"/>
</dbReference>
<dbReference type="PROSITE" id="PS00092">
    <property type="entry name" value="N6_MTASE"/>
    <property type="match status" value="1"/>
</dbReference>
<dbReference type="Proteomes" id="UP000001882">
    <property type="component" value="Chromosome"/>
</dbReference>
<dbReference type="InterPro" id="IPR002941">
    <property type="entry name" value="DNA_methylase_N4/N6"/>
</dbReference>
<dbReference type="GO" id="GO:0032259">
    <property type="term" value="P:methylation"/>
    <property type="evidence" value="ECO:0007669"/>
    <property type="project" value="UniProtKB-KW"/>
</dbReference>
<protein>
    <recommendedName>
        <fullName evidence="4">DNA methylase N-4/N-6 domain-containing protein</fullName>
    </recommendedName>
</protein>